<feature type="transmembrane region" description="Helical" evidence="1">
    <location>
        <begin position="66"/>
        <end position="89"/>
    </location>
</feature>
<dbReference type="AlphaFoldDB" id="A0A5B0PFV4"/>
<keyword evidence="4" id="KW-1185">Reference proteome</keyword>
<dbReference type="Proteomes" id="UP000324748">
    <property type="component" value="Unassembled WGS sequence"/>
</dbReference>
<organism evidence="3 4">
    <name type="scientific">Puccinia graminis f. sp. tritici</name>
    <dbReference type="NCBI Taxonomy" id="56615"/>
    <lineage>
        <taxon>Eukaryota</taxon>
        <taxon>Fungi</taxon>
        <taxon>Dikarya</taxon>
        <taxon>Basidiomycota</taxon>
        <taxon>Pucciniomycotina</taxon>
        <taxon>Pucciniomycetes</taxon>
        <taxon>Pucciniales</taxon>
        <taxon>Pucciniaceae</taxon>
        <taxon>Puccinia</taxon>
    </lineage>
</organism>
<keyword evidence="1" id="KW-0472">Membrane</keyword>
<keyword evidence="1" id="KW-1133">Transmembrane helix</keyword>
<accession>A0A5B0PFV4</accession>
<dbReference type="EMBL" id="VSWC01000054">
    <property type="protein sequence ID" value="KAA1099973.1"/>
    <property type="molecule type" value="Genomic_DNA"/>
</dbReference>
<dbReference type="EMBL" id="VDEP01000519">
    <property type="protein sequence ID" value="KAA1063869.1"/>
    <property type="molecule type" value="Genomic_DNA"/>
</dbReference>
<evidence type="ECO:0000313" key="2">
    <source>
        <dbReference type="EMBL" id="KAA1063869.1"/>
    </source>
</evidence>
<dbReference type="Proteomes" id="UP000325313">
    <property type="component" value="Unassembled WGS sequence"/>
</dbReference>
<protein>
    <submittedName>
        <fullName evidence="3">Uncharacterized protein</fullName>
    </submittedName>
</protein>
<evidence type="ECO:0000313" key="3">
    <source>
        <dbReference type="EMBL" id="KAA1099973.1"/>
    </source>
</evidence>
<comment type="caution">
    <text evidence="3">The sequence shown here is derived from an EMBL/GenBank/DDBJ whole genome shotgun (WGS) entry which is preliminary data.</text>
</comment>
<keyword evidence="1" id="KW-0812">Transmembrane</keyword>
<proteinExistence type="predicted"/>
<evidence type="ECO:0000313" key="5">
    <source>
        <dbReference type="Proteomes" id="UP000325313"/>
    </source>
</evidence>
<name>A0A5B0PFV4_PUCGR</name>
<sequence>MYVNVTLSKALQSSPQDRQSLSWAKTHNDDAPAYLHLPIPVSTRRPVQCSSADHDARSKRKNEKPIVSLMATGSLISWHSIILDFRFLLGSSGRLLRLLIHEFRRAVRDRQREGEIKVRE</sequence>
<gene>
    <name evidence="3" type="ORF">PGT21_027080</name>
    <name evidence="2" type="ORF">PGTUg99_006536</name>
</gene>
<reference evidence="4 5" key="1">
    <citation type="submission" date="2019-05" db="EMBL/GenBank/DDBJ databases">
        <title>Emergence of the Ug99 lineage of the wheat stem rust pathogen through somatic hybridization.</title>
        <authorList>
            <person name="Li F."/>
            <person name="Upadhyaya N.M."/>
            <person name="Sperschneider J."/>
            <person name="Matny O."/>
            <person name="Nguyen-Phuc H."/>
            <person name="Mago R."/>
            <person name="Raley C."/>
            <person name="Miller M.E."/>
            <person name="Silverstein K.A.T."/>
            <person name="Henningsen E."/>
            <person name="Hirsch C.D."/>
            <person name="Visser B."/>
            <person name="Pretorius Z.A."/>
            <person name="Steffenson B.J."/>
            <person name="Schwessinger B."/>
            <person name="Dodds P.N."/>
            <person name="Figueroa M."/>
        </authorList>
    </citation>
    <scope>NUCLEOTIDE SEQUENCE [LARGE SCALE GENOMIC DNA]</scope>
    <source>
        <strain evidence="3">21-0</strain>
        <strain evidence="2 5">Ug99</strain>
    </source>
</reference>
<evidence type="ECO:0000313" key="4">
    <source>
        <dbReference type="Proteomes" id="UP000324748"/>
    </source>
</evidence>
<evidence type="ECO:0000256" key="1">
    <source>
        <dbReference type="SAM" id="Phobius"/>
    </source>
</evidence>